<sequence length="266" mass="28914">MSALQHSEAQQVPQPWGRGTLLSMAAHGIIALLAIVTFEKQHVTVNSPPAVMLEFAPEVQTEKVPLDMPIGVNQQRRVEASRVQVTPEKTETHRAVTADDGELALKKPHTPVPKPVKKQNVHKENRLNQQAVEGNATLNSRAAPLPSQKQAAKTAAPVESNAEQMDRVRLSWEGLAMGQLNRVKQFPADARRREREGVATVTFTVSAGGDISGSRLDRSSGTIALDREALAMLERASPLPPPPAELLVAGRYTVTMPISFSLKNKN</sequence>
<keyword evidence="3" id="KW-0813">Transport</keyword>
<dbReference type="OrthoDB" id="8703302at2"/>
<keyword evidence="13" id="KW-1185">Reference proteome</keyword>
<dbReference type="InterPro" id="IPR006260">
    <property type="entry name" value="TonB/TolA_C"/>
</dbReference>
<protein>
    <recommendedName>
        <fullName evidence="11">TonB C-terminal domain-containing protein</fullName>
    </recommendedName>
</protein>
<dbReference type="SUPFAM" id="SSF74653">
    <property type="entry name" value="TolA/TonB C-terminal domain"/>
    <property type="match status" value="1"/>
</dbReference>
<keyword evidence="7" id="KW-0653">Protein transport</keyword>
<evidence type="ECO:0000256" key="9">
    <source>
        <dbReference type="ARBA" id="ARBA00023136"/>
    </source>
</evidence>
<dbReference type="InterPro" id="IPR051045">
    <property type="entry name" value="TonB-dependent_transducer"/>
</dbReference>
<dbReference type="PANTHER" id="PTHR33446">
    <property type="entry name" value="PROTEIN TONB-RELATED"/>
    <property type="match status" value="1"/>
</dbReference>
<accession>A0A2S9IDI5</accession>
<keyword evidence="6" id="KW-0812">Transmembrane</keyword>
<dbReference type="Proteomes" id="UP000239181">
    <property type="component" value="Unassembled WGS sequence"/>
</dbReference>
<dbReference type="RefSeq" id="WP_105592563.1">
    <property type="nucleotide sequence ID" value="NZ_PDET01000005.1"/>
</dbReference>
<dbReference type="Gene3D" id="3.30.1150.10">
    <property type="match status" value="1"/>
</dbReference>
<evidence type="ECO:0000256" key="2">
    <source>
        <dbReference type="ARBA" id="ARBA00006555"/>
    </source>
</evidence>
<dbReference type="AlphaFoldDB" id="A0A2S9IDI5"/>
<evidence type="ECO:0000256" key="3">
    <source>
        <dbReference type="ARBA" id="ARBA00022448"/>
    </source>
</evidence>
<dbReference type="NCBIfam" id="TIGR01352">
    <property type="entry name" value="tonB_Cterm"/>
    <property type="match status" value="1"/>
</dbReference>
<dbReference type="GO" id="GO:0005886">
    <property type="term" value="C:plasma membrane"/>
    <property type="evidence" value="ECO:0007669"/>
    <property type="project" value="UniProtKB-SubCell"/>
</dbReference>
<gene>
    <name evidence="12" type="ORF">CQW29_09890</name>
</gene>
<evidence type="ECO:0000256" key="6">
    <source>
        <dbReference type="ARBA" id="ARBA00022692"/>
    </source>
</evidence>
<proteinExistence type="inferred from homology"/>
<dbReference type="GO" id="GO:0055085">
    <property type="term" value="P:transmembrane transport"/>
    <property type="evidence" value="ECO:0007669"/>
    <property type="project" value="InterPro"/>
</dbReference>
<comment type="caution">
    <text evidence="12">The sequence shown here is derived from an EMBL/GenBank/DDBJ whole genome shotgun (WGS) entry which is preliminary data.</text>
</comment>
<evidence type="ECO:0000256" key="1">
    <source>
        <dbReference type="ARBA" id="ARBA00004383"/>
    </source>
</evidence>
<feature type="region of interest" description="Disordered" evidence="10">
    <location>
        <begin position="105"/>
        <end position="125"/>
    </location>
</feature>
<dbReference type="PROSITE" id="PS52015">
    <property type="entry name" value="TONB_CTD"/>
    <property type="match status" value="1"/>
</dbReference>
<feature type="domain" description="TonB C-terminal" evidence="11">
    <location>
        <begin position="171"/>
        <end position="266"/>
    </location>
</feature>
<evidence type="ECO:0000259" key="11">
    <source>
        <dbReference type="PROSITE" id="PS52015"/>
    </source>
</evidence>
<reference evidence="12 13" key="1">
    <citation type="submission" date="2017-10" db="EMBL/GenBank/DDBJ databases">
        <title>Draft genome of two endophytic bacteria isolated from 'guarana' Paullinia cupana (Mart.) Ducke.</title>
        <authorList>
            <person name="Siqueira K.A."/>
            <person name="Liotti R.G."/>
            <person name="Mendes T.A."/>
            <person name="Soares M.A."/>
        </authorList>
    </citation>
    <scope>NUCLEOTIDE SEQUENCE [LARGE SCALE GENOMIC DNA]</scope>
    <source>
        <strain evidence="12 13">342</strain>
    </source>
</reference>
<comment type="subcellular location">
    <subcellularLocation>
        <location evidence="1">Cell inner membrane</location>
        <topology evidence="1">Single-pass membrane protein</topology>
        <orientation evidence="1">Periplasmic side</orientation>
    </subcellularLocation>
</comment>
<evidence type="ECO:0000313" key="13">
    <source>
        <dbReference type="Proteomes" id="UP000239181"/>
    </source>
</evidence>
<dbReference type="InterPro" id="IPR037682">
    <property type="entry name" value="TonB_C"/>
</dbReference>
<evidence type="ECO:0000313" key="12">
    <source>
        <dbReference type="EMBL" id="PRD15851.1"/>
    </source>
</evidence>
<evidence type="ECO:0000256" key="5">
    <source>
        <dbReference type="ARBA" id="ARBA00022519"/>
    </source>
</evidence>
<keyword evidence="4" id="KW-1003">Cell membrane</keyword>
<organism evidence="12 13">
    <name type="scientific">Pantoea coffeiphila</name>
    <dbReference type="NCBI Taxonomy" id="1465635"/>
    <lineage>
        <taxon>Bacteria</taxon>
        <taxon>Pseudomonadati</taxon>
        <taxon>Pseudomonadota</taxon>
        <taxon>Gammaproteobacteria</taxon>
        <taxon>Enterobacterales</taxon>
        <taxon>Erwiniaceae</taxon>
        <taxon>Pantoea</taxon>
    </lineage>
</organism>
<evidence type="ECO:0000256" key="7">
    <source>
        <dbReference type="ARBA" id="ARBA00022927"/>
    </source>
</evidence>
<evidence type="ECO:0000256" key="8">
    <source>
        <dbReference type="ARBA" id="ARBA00022989"/>
    </source>
</evidence>
<evidence type="ECO:0000256" key="10">
    <source>
        <dbReference type="SAM" id="MobiDB-lite"/>
    </source>
</evidence>
<evidence type="ECO:0000256" key="4">
    <source>
        <dbReference type="ARBA" id="ARBA00022475"/>
    </source>
</evidence>
<dbReference type="Pfam" id="PF03544">
    <property type="entry name" value="TonB_C"/>
    <property type="match status" value="1"/>
</dbReference>
<keyword evidence="5" id="KW-0997">Cell inner membrane</keyword>
<keyword evidence="9" id="KW-0472">Membrane</keyword>
<name>A0A2S9IDI5_9GAMM</name>
<comment type="similarity">
    <text evidence="2">Belongs to the TonB family.</text>
</comment>
<keyword evidence="8" id="KW-1133">Transmembrane helix</keyword>
<dbReference type="GO" id="GO:0015031">
    <property type="term" value="P:protein transport"/>
    <property type="evidence" value="ECO:0007669"/>
    <property type="project" value="UniProtKB-KW"/>
</dbReference>
<dbReference type="EMBL" id="PDET01000005">
    <property type="protein sequence ID" value="PRD15851.1"/>
    <property type="molecule type" value="Genomic_DNA"/>
</dbReference>